<dbReference type="OrthoDB" id="211421at2"/>
<evidence type="ECO:0000313" key="1">
    <source>
        <dbReference type="EMBL" id="QDT31169.1"/>
    </source>
</evidence>
<proteinExistence type="predicted"/>
<sequence>MIKFSSKSLPFSERIYIAFRIAFLETQERLALAEQLELDSHRTFGYLTHVPFLKGVPAQVQLDLLLDLWDKHLSKETFSSTYLDEAIVYAVCETAANLIRSEPKHAQRCIESGPLKSAARINHAFAEELQQLHLDYAGDGHYLLLSQFQDFPPEAANNHKDQYGIIAEKADSLFDALSRWNVLPGYEERASGLLTDEEIEQLSSMIDFTRLAGKMKNGS</sequence>
<dbReference type="RefSeq" id="WP_145195551.1">
    <property type="nucleotide sequence ID" value="NZ_CP036267.1"/>
</dbReference>
<gene>
    <name evidence="1" type="ORF">Mal48_04010</name>
</gene>
<reference evidence="1 2" key="1">
    <citation type="submission" date="2019-02" db="EMBL/GenBank/DDBJ databases">
        <title>Deep-cultivation of Planctomycetes and their phenomic and genomic characterization uncovers novel biology.</title>
        <authorList>
            <person name="Wiegand S."/>
            <person name="Jogler M."/>
            <person name="Boedeker C."/>
            <person name="Pinto D."/>
            <person name="Vollmers J."/>
            <person name="Rivas-Marin E."/>
            <person name="Kohn T."/>
            <person name="Peeters S.H."/>
            <person name="Heuer A."/>
            <person name="Rast P."/>
            <person name="Oberbeckmann S."/>
            <person name="Bunk B."/>
            <person name="Jeske O."/>
            <person name="Meyerdierks A."/>
            <person name="Storesund J.E."/>
            <person name="Kallscheuer N."/>
            <person name="Luecker S."/>
            <person name="Lage O.M."/>
            <person name="Pohl T."/>
            <person name="Merkel B.J."/>
            <person name="Hornburger P."/>
            <person name="Mueller R.-W."/>
            <person name="Bruemmer F."/>
            <person name="Labrenz M."/>
            <person name="Spormann A.M."/>
            <person name="Op den Camp H."/>
            <person name="Overmann J."/>
            <person name="Amann R."/>
            <person name="Jetten M.S.M."/>
            <person name="Mascher T."/>
            <person name="Medema M.H."/>
            <person name="Devos D.P."/>
            <person name="Kaster A.-K."/>
            <person name="Ovreas L."/>
            <person name="Rohde M."/>
            <person name="Galperin M.Y."/>
            <person name="Jogler C."/>
        </authorList>
    </citation>
    <scope>NUCLEOTIDE SEQUENCE [LARGE SCALE GENOMIC DNA]</scope>
    <source>
        <strain evidence="1 2">Mal48</strain>
    </source>
</reference>
<name>A0A517QHQ9_9PLAN</name>
<accession>A0A517QHQ9</accession>
<dbReference type="KEGG" id="tpol:Mal48_04010"/>
<organism evidence="1 2">
    <name type="scientific">Thalassoglobus polymorphus</name>
    <dbReference type="NCBI Taxonomy" id="2527994"/>
    <lineage>
        <taxon>Bacteria</taxon>
        <taxon>Pseudomonadati</taxon>
        <taxon>Planctomycetota</taxon>
        <taxon>Planctomycetia</taxon>
        <taxon>Planctomycetales</taxon>
        <taxon>Planctomycetaceae</taxon>
        <taxon>Thalassoglobus</taxon>
    </lineage>
</organism>
<protein>
    <submittedName>
        <fullName evidence="1">Uncharacterized protein</fullName>
    </submittedName>
</protein>
<dbReference type="EMBL" id="CP036267">
    <property type="protein sequence ID" value="QDT31169.1"/>
    <property type="molecule type" value="Genomic_DNA"/>
</dbReference>
<keyword evidence="2" id="KW-1185">Reference proteome</keyword>
<dbReference type="Proteomes" id="UP000315724">
    <property type="component" value="Chromosome"/>
</dbReference>
<dbReference type="AlphaFoldDB" id="A0A517QHQ9"/>
<evidence type="ECO:0000313" key="2">
    <source>
        <dbReference type="Proteomes" id="UP000315724"/>
    </source>
</evidence>